<sequence>MSAAAAVAVNVSPSKRVYEHFIRACKNAQREATILGKYFWVFSGCQGGGKSTLLKHLPEVCASKDDANHSEGIWGDFHPFLYKKGSTKIPDGTGVVFCELDNRPNGKEFDDFKAYLNRYPTTLFIVMGCTDRFYTPQKKLSKAGALFTDLNLKVGEGDVVFRELFQFDEAHEVGLVGRIVSRFSEDPDHLLSKAQIKSGKTPVQFAYEVVVEYRKQRGEVKLLSPELSDALREQLITGKSYGGMGWACLGKAINNPYFTLCPFPKKLEICGRRFAELKTPGGGFELVRHYLSETIPSESTPVFWGIEATPKEQGEFVKSVASALPRSFDTKRISMTKEALVGCFPDGAITPSQVDKKSVGALIHVTHLFGAKPPASFPEKITITGILVSETTGDIVAVAAEGHYQSDGKTLHHISVAKGDTPFEV</sequence>
<organism evidence="1">
    <name type="scientific">viral metagenome</name>
    <dbReference type="NCBI Taxonomy" id="1070528"/>
    <lineage>
        <taxon>unclassified sequences</taxon>
        <taxon>metagenomes</taxon>
        <taxon>organismal metagenomes</taxon>
    </lineage>
</organism>
<dbReference type="AlphaFoldDB" id="A0A6C0DZC1"/>
<reference evidence="1" key="1">
    <citation type="journal article" date="2020" name="Nature">
        <title>Giant virus diversity and host interactions through global metagenomics.</title>
        <authorList>
            <person name="Schulz F."/>
            <person name="Roux S."/>
            <person name="Paez-Espino D."/>
            <person name="Jungbluth S."/>
            <person name="Walsh D.A."/>
            <person name="Denef V.J."/>
            <person name="McMahon K.D."/>
            <person name="Konstantinidis K.T."/>
            <person name="Eloe-Fadrosh E.A."/>
            <person name="Kyrpides N.C."/>
            <person name="Woyke T."/>
        </authorList>
    </citation>
    <scope>NUCLEOTIDE SEQUENCE</scope>
    <source>
        <strain evidence="1">GVMAG-M-3300023179-103</strain>
    </source>
</reference>
<protein>
    <submittedName>
        <fullName evidence="1">Uncharacterized protein</fullName>
    </submittedName>
</protein>
<dbReference type="EMBL" id="MN739697">
    <property type="protein sequence ID" value="QHT21838.1"/>
    <property type="molecule type" value="Genomic_DNA"/>
</dbReference>
<proteinExistence type="predicted"/>
<accession>A0A6C0DZC1</accession>
<evidence type="ECO:0000313" key="1">
    <source>
        <dbReference type="EMBL" id="QHT21838.1"/>
    </source>
</evidence>
<name>A0A6C0DZC1_9ZZZZ</name>